<evidence type="ECO:0000313" key="3">
    <source>
        <dbReference type="Proteomes" id="UP000030645"/>
    </source>
</evidence>
<gene>
    <name evidence="2" type="ORF">L484_022384</name>
</gene>
<reference evidence="3" key="1">
    <citation type="submission" date="2013-01" db="EMBL/GenBank/DDBJ databases">
        <title>Draft Genome Sequence of a Mulberry Tree, Morus notabilis C.K. Schneid.</title>
        <authorList>
            <person name="He N."/>
            <person name="Zhao S."/>
        </authorList>
    </citation>
    <scope>NUCLEOTIDE SEQUENCE</scope>
</reference>
<name>W9QSY1_9ROSA</name>
<dbReference type="EMBL" id="KE344110">
    <property type="protein sequence ID" value="EXB53729.1"/>
    <property type="molecule type" value="Genomic_DNA"/>
</dbReference>
<accession>W9QSY1</accession>
<evidence type="ECO:0000256" key="1">
    <source>
        <dbReference type="SAM" id="MobiDB-lite"/>
    </source>
</evidence>
<protein>
    <submittedName>
        <fullName evidence="2">Uncharacterized protein</fullName>
    </submittedName>
</protein>
<sequence length="100" mass="11177">MEKKNLKVFEQHTTRWRTISASSFVIDDGNLGKDGGRSRRRRKITAEDDSVASSDVMNDGSAGKAATDHAGEQRSRPRTTAAEEKREKAEEKTGEDGRRR</sequence>
<dbReference type="Proteomes" id="UP000030645">
    <property type="component" value="Unassembled WGS sequence"/>
</dbReference>
<feature type="compositionally biased region" description="Basic and acidic residues" evidence="1">
    <location>
        <begin position="66"/>
        <end position="100"/>
    </location>
</feature>
<feature type="region of interest" description="Disordered" evidence="1">
    <location>
        <begin position="26"/>
        <end position="100"/>
    </location>
</feature>
<organism evidence="2 3">
    <name type="scientific">Morus notabilis</name>
    <dbReference type="NCBI Taxonomy" id="981085"/>
    <lineage>
        <taxon>Eukaryota</taxon>
        <taxon>Viridiplantae</taxon>
        <taxon>Streptophyta</taxon>
        <taxon>Embryophyta</taxon>
        <taxon>Tracheophyta</taxon>
        <taxon>Spermatophyta</taxon>
        <taxon>Magnoliopsida</taxon>
        <taxon>eudicotyledons</taxon>
        <taxon>Gunneridae</taxon>
        <taxon>Pentapetalae</taxon>
        <taxon>rosids</taxon>
        <taxon>fabids</taxon>
        <taxon>Rosales</taxon>
        <taxon>Moraceae</taxon>
        <taxon>Moreae</taxon>
        <taxon>Morus</taxon>
    </lineage>
</organism>
<keyword evidence="3" id="KW-1185">Reference proteome</keyword>
<proteinExistence type="predicted"/>
<evidence type="ECO:0000313" key="2">
    <source>
        <dbReference type="EMBL" id="EXB53729.1"/>
    </source>
</evidence>
<dbReference type="AlphaFoldDB" id="W9QSY1"/>